<organism evidence="2 3">
    <name type="scientific">Pleuronectes platessa</name>
    <name type="common">European plaice</name>
    <dbReference type="NCBI Taxonomy" id="8262"/>
    <lineage>
        <taxon>Eukaryota</taxon>
        <taxon>Metazoa</taxon>
        <taxon>Chordata</taxon>
        <taxon>Craniata</taxon>
        <taxon>Vertebrata</taxon>
        <taxon>Euteleostomi</taxon>
        <taxon>Actinopterygii</taxon>
        <taxon>Neopterygii</taxon>
        <taxon>Teleostei</taxon>
        <taxon>Neoteleostei</taxon>
        <taxon>Acanthomorphata</taxon>
        <taxon>Carangaria</taxon>
        <taxon>Pleuronectiformes</taxon>
        <taxon>Pleuronectoidei</taxon>
        <taxon>Pleuronectidae</taxon>
        <taxon>Pleuronectes</taxon>
    </lineage>
</organism>
<evidence type="ECO:0000256" key="1">
    <source>
        <dbReference type="SAM" id="MobiDB-lite"/>
    </source>
</evidence>
<protein>
    <submittedName>
        <fullName evidence="2">Uncharacterized protein</fullName>
    </submittedName>
</protein>
<accession>A0A9N7VZ80</accession>
<dbReference type="EMBL" id="CADEAL010004329">
    <property type="protein sequence ID" value="CAB1457196.1"/>
    <property type="molecule type" value="Genomic_DNA"/>
</dbReference>
<feature type="compositionally biased region" description="Low complexity" evidence="1">
    <location>
        <begin position="183"/>
        <end position="193"/>
    </location>
</feature>
<evidence type="ECO:0000313" key="2">
    <source>
        <dbReference type="EMBL" id="CAB1457196.1"/>
    </source>
</evidence>
<reference evidence="2" key="1">
    <citation type="submission" date="2020-03" db="EMBL/GenBank/DDBJ databases">
        <authorList>
            <person name="Weist P."/>
        </authorList>
    </citation>
    <scope>NUCLEOTIDE SEQUENCE</scope>
</reference>
<feature type="region of interest" description="Disordered" evidence="1">
    <location>
        <begin position="175"/>
        <end position="200"/>
    </location>
</feature>
<feature type="compositionally biased region" description="Basic and acidic residues" evidence="1">
    <location>
        <begin position="100"/>
        <end position="114"/>
    </location>
</feature>
<keyword evidence="3" id="KW-1185">Reference proteome</keyword>
<feature type="compositionally biased region" description="Basic and acidic residues" evidence="1">
    <location>
        <begin position="125"/>
        <end position="135"/>
    </location>
</feature>
<comment type="caution">
    <text evidence="2">The sequence shown here is derived from an EMBL/GenBank/DDBJ whole genome shotgun (WGS) entry which is preliminary data.</text>
</comment>
<name>A0A9N7VZ80_PLEPL</name>
<gene>
    <name evidence="2" type="ORF">PLEPLA_LOCUS45000</name>
</gene>
<dbReference type="Proteomes" id="UP001153269">
    <property type="component" value="Unassembled WGS sequence"/>
</dbReference>
<proteinExistence type="predicted"/>
<sequence length="200" mass="22195">MHCERRTNREALRTTWFPRLLDGIRTIQRRTCITLSPVHIHKHTKVAMETCTLCPGVAMAPVFTGSCGRPASCSSSSSSNSFPAPAGCLLKWIVLTDSDRKRGGSSERSEELMKSRINLDTAGPSDRDRDRDRDRRVKNRKQQHNGDPNPSLDIINKSRSRVKCSVLLLSADKRRLQCNADETSSSQRTSSSTGLGPDVS</sequence>
<evidence type="ECO:0000313" key="3">
    <source>
        <dbReference type="Proteomes" id="UP001153269"/>
    </source>
</evidence>
<dbReference type="AlphaFoldDB" id="A0A9N7VZ80"/>
<feature type="region of interest" description="Disordered" evidence="1">
    <location>
        <begin position="100"/>
        <end position="154"/>
    </location>
</feature>